<dbReference type="SUPFAM" id="SSF75217">
    <property type="entry name" value="alpha/beta knot"/>
    <property type="match status" value="1"/>
</dbReference>
<keyword evidence="8 12" id="KW-0808">Transferase</keyword>
<comment type="function">
    <text evidence="10 12">Specifically methylates the N3 position of the uracil ring of uridine 1498 (m3U1498) in 16S rRNA. Acts on the fully assembled 30S ribosomal subunit.</text>
</comment>
<comment type="caution">
    <text evidence="15">The sequence shown here is derived from an EMBL/GenBank/DDBJ whole genome shotgun (WGS) entry which is preliminary data.</text>
</comment>
<dbReference type="PANTHER" id="PTHR30027">
    <property type="entry name" value="RIBOSOMAL RNA SMALL SUBUNIT METHYLTRANSFERASE E"/>
    <property type="match status" value="1"/>
</dbReference>
<keyword evidence="16" id="KW-1185">Reference proteome</keyword>
<comment type="similarity">
    <text evidence="2 12">Belongs to the RNA methyltransferase RsmE family.</text>
</comment>
<evidence type="ECO:0000256" key="7">
    <source>
        <dbReference type="ARBA" id="ARBA00022603"/>
    </source>
</evidence>
<dbReference type="CDD" id="cd18084">
    <property type="entry name" value="RsmE-like"/>
    <property type="match status" value="1"/>
</dbReference>
<dbReference type="NCBIfam" id="NF008692">
    <property type="entry name" value="PRK11713.1-5"/>
    <property type="match status" value="1"/>
</dbReference>
<evidence type="ECO:0000313" key="16">
    <source>
        <dbReference type="Proteomes" id="UP000237839"/>
    </source>
</evidence>
<dbReference type="SMR" id="A0A2S9H4J8"/>
<dbReference type="InterPro" id="IPR006700">
    <property type="entry name" value="RsmE"/>
</dbReference>
<dbReference type="GO" id="GO:0005737">
    <property type="term" value="C:cytoplasm"/>
    <property type="evidence" value="ECO:0007669"/>
    <property type="project" value="UniProtKB-SubCell"/>
</dbReference>
<dbReference type="EC" id="2.1.1.193" evidence="3 12"/>
<dbReference type="InterPro" id="IPR015947">
    <property type="entry name" value="PUA-like_sf"/>
</dbReference>
<feature type="domain" description="Ribosomal RNA small subunit methyltransferase E methyltransferase" evidence="13">
    <location>
        <begin position="73"/>
        <end position="234"/>
    </location>
</feature>
<evidence type="ECO:0000256" key="1">
    <source>
        <dbReference type="ARBA" id="ARBA00004496"/>
    </source>
</evidence>
<evidence type="ECO:0000259" key="14">
    <source>
        <dbReference type="Pfam" id="PF20260"/>
    </source>
</evidence>
<dbReference type="InterPro" id="IPR046887">
    <property type="entry name" value="RsmE_PUA-like"/>
</dbReference>
<accession>A0A2S9H4J8</accession>
<dbReference type="PANTHER" id="PTHR30027:SF3">
    <property type="entry name" value="16S RRNA (URACIL(1498)-N(3))-METHYLTRANSFERASE"/>
    <property type="match status" value="1"/>
</dbReference>
<dbReference type="Pfam" id="PF04452">
    <property type="entry name" value="Methyltrans_RNA"/>
    <property type="match status" value="1"/>
</dbReference>
<evidence type="ECO:0000259" key="13">
    <source>
        <dbReference type="Pfam" id="PF04452"/>
    </source>
</evidence>
<dbReference type="Gene3D" id="2.40.240.20">
    <property type="entry name" value="Hypothetical PUA domain-like, domain 1"/>
    <property type="match status" value="1"/>
</dbReference>
<dbReference type="OrthoDB" id="9815641at2"/>
<dbReference type="Gene3D" id="3.40.1280.10">
    <property type="match status" value="1"/>
</dbReference>
<dbReference type="SUPFAM" id="SSF88697">
    <property type="entry name" value="PUA domain-like"/>
    <property type="match status" value="1"/>
</dbReference>
<evidence type="ECO:0000256" key="3">
    <source>
        <dbReference type="ARBA" id="ARBA00012328"/>
    </source>
</evidence>
<organism evidence="15 16">
    <name type="scientific">Solimicrobium silvestre</name>
    <dbReference type="NCBI Taxonomy" id="2099400"/>
    <lineage>
        <taxon>Bacteria</taxon>
        <taxon>Pseudomonadati</taxon>
        <taxon>Pseudomonadota</taxon>
        <taxon>Betaproteobacteria</taxon>
        <taxon>Burkholderiales</taxon>
        <taxon>Oxalobacteraceae</taxon>
        <taxon>Solimicrobium</taxon>
    </lineage>
</organism>
<dbReference type="GO" id="GO:0070042">
    <property type="term" value="F:rRNA (uridine-N3-)-methyltransferase activity"/>
    <property type="evidence" value="ECO:0007669"/>
    <property type="project" value="TreeGrafter"/>
</dbReference>
<reference evidence="15 16" key="1">
    <citation type="submission" date="2018-02" db="EMBL/GenBank/DDBJ databases">
        <title>Solimicrobium silvestre gen. nov., sp. nov., isolated from alpine forest soil.</title>
        <authorList>
            <person name="Margesin R."/>
            <person name="Albuquerque L."/>
            <person name="Zhang D.-C."/>
            <person name="Froufe H.J.C."/>
            <person name="Severino R."/>
            <person name="Roxo I."/>
            <person name="Egas C."/>
            <person name="Da Costa M.S."/>
        </authorList>
    </citation>
    <scope>NUCLEOTIDE SEQUENCE [LARGE SCALE GENOMIC DNA]</scope>
    <source>
        <strain evidence="15 16">S20-91</strain>
    </source>
</reference>
<dbReference type="AlphaFoldDB" id="A0A2S9H4J8"/>
<protein>
    <recommendedName>
        <fullName evidence="4 12">Ribosomal RNA small subunit methyltransferase E</fullName>
        <ecNumber evidence="3 12">2.1.1.193</ecNumber>
    </recommendedName>
</protein>
<dbReference type="Proteomes" id="UP000237839">
    <property type="component" value="Unassembled WGS sequence"/>
</dbReference>
<comment type="catalytic activity">
    <reaction evidence="11 12">
        <text>uridine(1498) in 16S rRNA + S-adenosyl-L-methionine = N(3)-methyluridine(1498) in 16S rRNA + S-adenosyl-L-homocysteine + H(+)</text>
        <dbReference type="Rhea" id="RHEA:42920"/>
        <dbReference type="Rhea" id="RHEA-COMP:10283"/>
        <dbReference type="Rhea" id="RHEA-COMP:10284"/>
        <dbReference type="ChEBI" id="CHEBI:15378"/>
        <dbReference type="ChEBI" id="CHEBI:57856"/>
        <dbReference type="ChEBI" id="CHEBI:59789"/>
        <dbReference type="ChEBI" id="CHEBI:65315"/>
        <dbReference type="ChEBI" id="CHEBI:74502"/>
        <dbReference type="EC" id="2.1.1.193"/>
    </reaction>
</comment>
<keyword evidence="7 12" id="KW-0489">Methyltransferase</keyword>
<evidence type="ECO:0000313" key="15">
    <source>
        <dbReference type="EMBL" id="PRC94861.1"/>
    </source>
</evidence>
<dbReference type="InterPro" id="IPR029026">
    <property type="entry name" value="tRNA_m1G_MTases_N"/>
</dbReference>
<keyword evidence="5 12" id="KW-0963">Cytoplasm</keyword>
<dbReference type="NCBIfam" id="TIGR00046">
    <property type="entry name" value="RsmE family RNA methyltransferase"/>
    <property type="match status" value="1"/>
</dbReference>
<evidence type="ECO:0000256" key="6">
    <source>
        <dbReference type="ARBA" id="ARBA00022552"/>
    </source>
</evidence>
<evidence type="ECO:0000256" key="5">
    <source>
        <dbReference type="ARBA" id="ARBA00022490"/>
    </source>
</evidence>
<proteinExistence type="inferred from homology"/>
<evidence type="ECO:0000256" key="10">
    <source>
        <dbReference type="ARBA" id="ARBA00025699"/>
    </source>
</evidence>
<sequence>MPRFFYPSELAIGALINLPDTVAHHCQVLRLNAGDPIVLFNGKGGSYVASLTSIEKKRATAEVKTFNQNEVELAYSITLAQALPEASKMDWIIEKAVELGAVGIQPLTTQRCVTRLSGERVEKRRAHWQAIIESASEQCGRNRLAQLGQLADFKSWISQQDLHRRIILSPHSDQSLADWARHHPAQAITLMIGPEGGFTEQEHLLAINQGALSLSMGARVLRTETAGLTAIATVNAFWGGM</sequence>
<name>A0A2S9H4J8_9BURK</name>
<evidence type="ECO:0000256" key="2">
    <source>
        <dbReference type="ARBA" id="ARBA00005528"/>
    </source>
</evidence>
<dbReference type="RefSeq" id="WP_105529783.1">
    <property type="nucleotide sequence ID" value="NZ_PUGF01000001.1"/>
</dbReference>
<evidence type="ECO:0000256" key="12">
    <source>
        <dbReference type="PIRNR" id="PIRNR015601"/>
    </source>
</evidence>
<dbReference type="GO" id="GO:0070475">
    <property type="term" value="P:rRNA base methylation"/>
    <property type="evidence" value="ECO:0007669"/>
    <property type="project" value="TreeGrafter"/>
</dbReference>
<dbReference type="Pfam" id="PF20260">
    <property type="entry name" value="PUA_4"/>
    <property type="match status" value="1"/>
</dbReference>
<dbReference type="InterPro" id="IPR046886">
    <property type="entry name" value="RsmE_MTase_dom"/>
</dbReference>
<comment type="subcellular location">
    <subcellularLocation>
        <location evidence="1 12">Cytoplasm</location>
    </subcellularLocation>
</comment>
<dbReference type="EMBL" id="PUGF01000001">
    <property type="protein sequence ID" value="PRC94861.1"/>
    <property type="molecule type" value="Genomic_DNA"/>
</dbReference>
<dbReference type="PIRSF" id="PIRSF015601">
    <property type="entry name" value="MTase_slr0722"/>
    <property type="match status" value="1"/>
</dbReference>
<evidence type="ECO:0000256" key="8">
    <source>
        <dbReference type="ARBA" id="ARBA00022679"/>
    </source>
</evidence>
<evidence type="ECO:0000256" key="9">
    <source>
        <dbReference type="ARBA" id="ARBA00022691"/>
    </source>
</evidence>
<feature type="domain" description="Ribosomal RNA small subunit methyltransferase E PUA-like" evidence="14">
    <location>
        <begin position="18"/>
        <end position="63"/>
    </location>
</feature>
<keyword evidence="9 12" id="KW-0949">S-adenosyl-L-methionine</keyword>
<dbReference type="InterPro" id="IPR029028">
    <property type="entry name" value="Alpha/beta_knot_MTases"/>
</dbReference>
<keyword evidence="6 12" id="KW-0698">rRNA processing</keyword>
<gene>
    <name evidence="15" type="ORF">S2091_0056</name>
</gene>
<evidence type="ECO:0000256" key="4">
    <source>
        <dbReference type="ARBA" id="ARBA00013673"/>
    </source>
</evidence>
<evidence type="ECO:0000256" key="11">
    <source>
        <dbReference type="ARBA" id="ARBA00047944"/>
    </source>
</evidence>